<dbReference type="GeneTree" id="ENSGT00940000177513"/>
<dbReference type="OMA" id="RINVISC"/>
<evidence type="ECO:0000313" key="1">
    <source>
        <dbReference type="Ensembl" id="ENSPNAP00000019317.2"/>
    </source>
</evidence>
<name>A0A3B4D4P0_PYGNA</name>
<accession>A0A3B4D4P0</accession>
<reference evidence="1" key="2">
    <citation type="submission" date="2025-08" db="UniProtKB">
        <authorList>
            <consortium name="Ensembl"/>
        </authorList>
    </citation>
    <scope>IDENTIFICATION</scope>
</reference>
<reference evidence="1 2" key="1">
    <citation type="submission" date="2020-10" db="EMBL/GenBank/DDBJ databases">
        <title>Pygocentrus nattereri (red-bellied piranha) genome, fPygNat1, primary haplotype.</title>
        <authorList>
            <person name="Myers G."/>
            <person name="Meyer A."/>
            <person name="Karagic N."/>
            <person name="Pippel M."/>
            <person name="Winkler S."/>
            <person name="Tracey A."/>
            <person name="Wood J."/>
            <person name="Formenti G."/>
            <person name="Howe K."/>
            <person name="Fedrigo O."/>
            <person name="Jarvis E.D."/>
        </authorList>
    </citation>
    <scope>NUCLEOTIDE SEQUENCE [LARGE SCALE GENOMIC DNA]</scope>
</reference>
<evidence type="ECO:0000313" key="2">
    <source>
        <dbReference type="Proteomes" id="UP001501920"/>
    </source>
</evidence>
<dbReference type="Ensembl" id="ENSPNAT00000029051.2">
    <property type="protein sequence ID" value="ENSPNAP00000019317.2"/>
    <property type="gene ID" value="ENSPNAG00000025847.2"/>
</dbReference>
<dbReference type="AlphaFoldDB" id="A0A3B4D4P0"/>
<organism evidence="1 2">
    <name type="scientific">Pygocentrus nattereri</name>
    <name type="common">Red-bellied piranha</name>
    <dbReference type="NCBI Taxonomy" id="42514"/>
    <lineage>
        <taxon>Eukaryota</taxon>
        <taxon>Metazoa</taxon>
        <taxon>Chordata</taxon>
        <taxon>Craniata</taxon>
        <taxon>Vertebrata</taxon>
        <taxon>Euteleostomi</taxon>
        <taxon>Actinopterygii</taxon>
        <taxon>Neopterygii</taxon>
        <taxon>Teleostei</taxon>
        <taxon>Ostariophysi</taxon>
        <taxon>Characiformes</taxon>
        <taxon>Characoidei</taxon>
        <taxon>Pygocentrus</taxon>
    </lineage>
</organism>
<sequence>LEVTGSSCVPDRGGVPPSTAVRINVISCCCSRSSSFSSTSSLYLPLSIFDRTFKAKCSFVC</sequence>
<reference evidence="1" key="3">
    <citation type="submission" date="2025-09" db="UniProtKB">
        <authorList>
            <consortium name="Ensembl"/>
        </authorList>
    </citation>
    <scope>IDENTIFICATION</scope>
</reference>
<protein>
    <submittedName>
        <fullName evidence="1">Uncharacterized protein</fullName>
    </submittedName>
</protein>
<dbReference type="Proteomes" id="UP001501920">
    <property type="component" value="Chromosome 11"/>
</dbReference>
<proteinExistence type="predicted"/>
<keyword evidence="2" id="KW-1185">Reference proteome</keyword>